<dbReference type="PANTHER" id="PTHR28094:SF1">
    <property type="entry name" value="MEIOTICALLY UP-REGULATED GENE 113 PROTEIN"/>
    <property type="match status" value="1"/>
</dbReference>
<reference evidence="2 3" key="1">
    <citation type="journal article" date="2018" name="Sci. Rep.">
        <title>Comparative genomics provides insights into the lifestyle and reveals functional heterogeneity of dark septate endophytic fungi.</title>
        <authorList>
            <person name="Knapp D.G."/>
            <person name="Nemeth J.B."/>
            <person name="Barry K."/>
            <person name="Hainaut M."/>
            <person name="Henrissat B."/>
            <person name="Johnson J."/>
            <person name="Kuo A."/>
            <person name="Lim J.H.P."/>
            <person name="Lipzen A."/>
            <person name="Nolan M."/>
            <person name="Ohm R.A."/>
            <person name="Tamas L."/>
            <person name="Grigoriev I.V."/>
            <person name="Spatafora J.W."/>
            <person name="Nagy L.G."/>
            <person name="Kovacs G.M."/>
        </authorList>
    </citation>
    <scope>NUCLEOTIDE SEQUENCE [LARGE SCALE GENOMIC DNA]</scope>
    <source>
        <strain evidence="2 3">DSE2036</strain>
    </source>
</reference>
<evidence type="ECO:0000259" key="1">
    <source>
        <dbReference type="Pfam" id="PF10544"/>
    </source>
</evidence>
<proteinExistence type="predicted"/>
<dbReference type="STRING" id="97972.A0A2V1EDV9"/>
<name>A0A2V1EDV9_9PLEO</name>
<dbReference type="PANTHER" id="PTHR28094">
    <property type="entry name" value="MEIOTICALLY UP-REGULATED GENE 113 PROTEIN"/>
    <property type="match status" value="1"/>
</dbReference>
<feature type="domain" description="Bacteriophage T5 Orf172 DNA-binding" evidence="1">
    <location>
        <begin position="170"/>
        <end position="268"/>
    </location>
</feature>
<dbReference type="EMBL" id="KZ805303">
    <property type="protein sequence ID" value="PVI07540.1"/>
    <property type="molecule type" value="Genomic_DNA"/>
</dbReference>
<dbReference type="AlphaFoldDB" id="A0A2V1EDV9"/>
<dbReference type="InterPro" id="IPR053006">
    <property type="entry name" value="Meiosis_regulatory"/>
</dbReference>
<gene>
    <name evidence="2" type="ORF">DM02DRAFT_622052</name>
</gene>
<accession>A0A2V1EDV9</accession>
<dbReference type="OrthoDB" id="3511049at2759"/>
<evidence type="ECO:0000313" key="2">
    <source>
        <dbReference type="EMBL" id="PVI07540.1"/>
    </source>
</evidence>
<dbReference type="Pfam" id="PF10544">
    <property type="entry name" value="T5orf172"/>
    <property type="match status" value="1"/>
</dbReference>
<protein>
    <recommendedName>
        <fullName evidence="1">Bacteriophage T5 Orf172 DNA-binding domain-containing protein</fullName>
    </recommendedName>
</protein>
<dbReference type="Proteomes" id="UP000244855">
    <property type="component" value="Unassembled WGS sequence"/>
</dbReference>
<sequence>MSIIDGNDFVTTVTLRINFKDLTFKDSFKRERTTSRPFKPRCSCSRLRDIHPYHSVKDTVQGLKPSDTVTARFVMSTPKNIKQAERLCERDADLRFEHPKEFRFWILSLALLLSELCQSDHSSKAREKPPIYGLRPFKEGGVSRKNVCEEIRQLLLSPLNSSEKKEHGMGYVYILRSQIGASTTGELKIGFSKYHPEHRAHEIASCYALPEVIGHTPYLPHAKRLESIIHVELQEIRKIHTCRRCKGNHQEWFTIFHRDSREIVTRWSRWILQQPYVNGELNEEWKNYLATKDFGSVDDNTSLANLWQSIIDEFPRKSLPGTESKRIADYLNQCHWDNMCTRMGVDDLENIGCDKCKEYASKLREIKKYPFATPGDGMGNVTQRLSHLGLWEEEGGSCDCYKNSDVDFGPLPRNTGQKISLDQPVGTWMDRSSRLGRMFHPATPTSYVMSSNRSFSPLGELIQIQREDEKLAQEELMNYLSSLESVKTGARSVSDAQLGITESPLGDATLLPVLALKDLKSAHGTVVNWVGYTPTHSGFQLLQEAYREGKWFGRRPQFKLPKAYRAAGVDTIPMPDRSGRVYSDKVRQDASESIGSSIFSGICHPFRRVLSLVYPPPRRVGVSMYSQVAW</sequence>
<organism evidence="2 3">
    <name type="scientific">Periconia macrospinosa</name>
    <dbReference type="NCBI Taxonomy" id="97972"/>
    <lineage>
        <taxon>Eukaryota</taxon>
        <taxon>Fungi</taxon>
        <taxon>Dikarya</taxon>
        <taxon>Ascomycota</taxon>
        <taxon>Pezizomycotina</taxon>
        <taxon>Dothideomycetes</taxon>
        <taxon>Pleosporomycetidae</taxon>
        <taxon>Pleosporales</taxon>
        <taxon>Massarineae</taxon>
        <taxon>Periconiaceae</taxon>
        <taxon>Periconia</taxon>
    </lineage>
</organism>
<evidence type="ECO:0000313" key="3">
    <source>
        <dbReference type="Proteomes" id="UP000244855"/>
    </source>
</evidence>
<keyword evidence="3" id="KW-1185">Reference proteome</keyword>
<dbReference type="InterPro" id="IPR018306">
    <property type="entry name" value="Phage_T5_Orf172_DNA-bd"/>
</dbReference>